<proteinExistence type="predicted"/>
<dbReference type="EMBL" id="VFMO01000001">
    <property type="protein sequence ID" value="TQJ14061.1"/>
    <property type="molecule type" value="Genomic_DNA"/>
</dbReference>
<comment type="caution">
    <text evidence="2">The sequence shown here is derived from an EMBL/GenBank/DDBJ whole genome shotgun (WGS) entry which is preliminary data.</text>
</comment>
<organism evidence="2 3">
    <name type="scientific">Yimella lutea</name>
    <dbReference type="NCBI Taxonomy" id="587872"/>
    <lineage>
        <taxon>Bacteria</taxon>
        <taxon>Bacillati</taxon>
        <taxon>Actinomycetota</taxon>
        <taxon>Actinomycetes</taxon>
        <taxon>Micrococcales</taxon>
        <taxon>Dermacoccaceae</taxon>
        <taxon>Yimella</taxon>
    </lineage>
</organism>
<keyword evidence="3" id="KW-1185">Reference proteome</keyword>
<sequence>MPPPPEFVRCEAATSVRCPVAAGPSTLEVAGACVEAADDGCALAADVLSAALELAVADVDPLGEFDCAAALFEALEDAEALCFGEAPDAVELGCVPAGRPEVDDDFEPDVGRAAFDDGRGAVLVGLLVGLLVELLVDVLDGRGAVVLGRGVCVGVAVGFGAEGTTEGAPPDPNRKPIQVPAGAENVATPVLE</sequence>
<dbReference type="AlphaFoldDB" id="A0A542EFE5"/>
<gene>
    <name evidence="2" type="ORF">FB459_1507</name>
</gene>
<dbReference type="Proteomes" id="UP000320806">
    <property type="component" value="Unassembled WGS sequence"/>
</dbReference>
<evidence type="ECO:0000313" key="2">
    <source>
        <dbReference type="EMBL" id="TQJ14061.1"/>
    </source>
</evidence>
<dbReference type="RefSeq" id="WP_141927979.1">
    <property type="nucleotide sequence ID" value="NZ_BAABCI010000034.1"/>
</dbReference>
<evidence type="ECO:0000313" key="3">
    <source>
        <dbReference type="Proteomes" id="UP000320806"/>
    </source>
</evidence>
<protein>
    <submittedName>
        <fullName evidence="2">Uncharacterized protein</fullName>
    </submittedName>
</protein>
<accession>A0A542EFE5</accession>
<evidence type="ECO:0000256" key="1">
    <source>
        <dbReference type="SAM" id="MobiDB-lite"/>
    </source>
</evidence>
<reference evidence="2 3" key="1">
    <citation type="submission" date="2019-06" db="EMBL/GenBank/DDBJ databases">
        <title>Sequencing the genomes of 1000 actinobacteria strains.</title>
        <authorList>
            <person name="Klenk H.-P."/>
        </authorList>
    </citation>
    <scope>NUCLEOTIDE SEQUENCE [LARGE SCALE GENOMIC DNA]</scope>
    <source>
        <strain evidence="2 3">DSM 19828</strain>
    </source>
</reference>
<name>A0A542EFE5_9MICO</name>
<feature type="region of interest" description="Disordered" evidence="1">
    <location>
        <begin position="163"/>
        <end position="192"/>
    </location>
</feature>